<dbReference type="PANTHER" id="PTHR47473">
    <property type="entry name" value="BTA1P"/>
    <property type="match status" value="1"/>
</dbReference>
<dbReference type="PANTHER" id="PTHR47473:SF1">
    <property type="entry name" value="METHYLTRANSFERASE DOMAIN-CONTAINING PROTEIN"/>
    <property type="match status" value="1"/>
</dbReference>
<reference evidence="2" key="1">
    <citation type="submission" date="2016-10" db="EMBL/GenBank/DDBJ databases">
        <authorList>
            <person name="Varghese N."/>
            <person name="Submissions S."/>
        </authorList>
    </citation>
    <scope>NUCLEOTIDE SEQUENCE [LARGE SCALE GENOMIC DNA]</scope>
    <source>
        <strain evidence="2">DSM 123</strain>
    </source>
</reference>
<keyword evidence="2" id="KW-1185">Reference proteome</keyword>
<dbReference type="OrthoDB" id="1522784at2"/>
<dbReference type="Pfam" id="PF11899">
    <property type="entry name" value="DUF3419"/>
    <property type="match status" value="1"/>
</dbReference>
<evidence type="ECO:0000313" key="2">
    <source>
        <dbReference type="Proteomes" id="UP000199615"/>
    </source>
</evidence>
<dbReference type="GO" id="GO:0016740">
    <property type="term" value="F:transferase activity"/>
    <property type="evidence" value="ECO:0007669"/>
    <property type="project" value="UniProtKB-KW"/>
</dbReference>
<sequence>MNTQQLIADAVRNSKDRSESTIWDRLFSIWFRRLVYTQIWEDPEADLAALQLPIGSTIVTISSGGCNALSYLTAKPAQVFAVDLNEAHLALLKLKLAGLRALPDYEQFWRFFGEGMADDNSDLYRQRLRPQLDGDARSYWDERDFRGRPRYRYFTNGFYRHGALGSFIGFAHLLAKIAKIDLSALLEAAPESPERQAALQRLDRLFHSRFAKLLTRTPALLFSLGIPPQQRDLLGGDQPLNEVLHARLLRLINGYPNETNYFAWQALSRRYPGPGDDCLPLYLQRSRYAQMRSGAGLIIPVHENLRVFLESLPARQIDALVLLDSQDWMAADEVRALWDAIDRAGKDSVQVIFRTAGAESPLETDALAPLQQVWQRDEERSAIGFARDRSGIYGGFHCYARRAGGGR</sequence>
<organism evidence="1 2">
    <name type="scientific">Rhodopseudomonas pseudopalustris</name>
    <dbReference type="NCBI Taxonomy" id="1513892"/>
    <lineage>
        <taxon>Bacteria</taxon>
        <taxon>Pseudomonadati</taxon>
        <taxon>Pseudomonadota</taxon>
        <taxon>Alphaproteobacteria</taxon>
        <taxon>Hyphomicrobiales</taxon>
        <taxon>Nitrobacteraceae</taxon>
        <taxon>Rhodopseudomonas</taxon>
    </lineage>
</organism>
<protein>
    <submittedName>
        <fullName evidence="1">S-adenosylmethionine-diacylglycerol 3-amino-3-carboxypropyl transferase</fullName>
    </submittedName>
</protein>
<gene>
    <name evidence="1" type="ORF">SAMN05444123_111141</name>
</gene>
<accession>A0A1H8W9U0</accession>
<dbReference type="EMBL" id="FODT01000011">
    <property type="protein sequence ID" value="SEP24410.1"/>
    <property type="molecule type" value="Genomic_DNA"/>
</dbReference>
<keyword evidence="1" id="KW-0808">Transferase</keyword>
<dbReference type="Proteomes" id="UP000199615">
    <property type="component" value="Unassembled WGS sequence"/>
</dbReference>
<dbReference type="InterPro" id="IPR021829">
    <property type="entry name" value="DUF3419"/>
</dbReference>
<dbReference type="RefSeq" id="WP_092685872.1">
    <property type="nucleotide sequence ID" value="NZ_FODT01000011.1"/>
</dbReference>
<evidence type="ECO:0000313" key="1">
    <source>
        <dbReference type="EMBL" id="SEP24410.1"/>
    </source>
</evidence>
<proteinExistence type="predicted"/>
<name>A0A1H8W9U0_9BRAD</name>
<dbReference type="AlphaFoldDB" id="A0A1H8W9U0"/>